<reference evidence="1" key="1">
    <citation type="submission" date="2022-01" db="EMBL/GenBank/DDBJ databases">
        <authorList>
            <person name="Jo J.-H."/>
            <person name="Im W.-T."/>
        </authorList>
    </citation>
    <scope>NUCLEOTIDE SEQUENCE</scope>
    <source>
        <strain evidence="1">NA20</strain>
    </source>
</reference>
<keyword evidence="2" id="KW-1185">Reference proteome</keyword>
<dbReference type="RefSeq" id="WP_237868552.1">
    <property type="nucleotide sequence ID" value="NZ_JAKLTR010000002.1"/>
</dbReference>
<name>A0ABS9KLY3_9BACT</name>
<comment type="caution">
    <text evidence="1">The sequence shown here is derived from an EMBL/GenBank/DDBJ whole genome shotgun (WGS) entry which is preliminary data.</text>
</comment>
<sequence>MVQFRRKRFRPLVLFTMMGLIIALTTIRAHHTPAPNPAVQFVHSSLGDYLYLLFNRKTLDHHPDIDSISGIRNLSTLDELIALPEIVTSLQLKYYREIYPLLDRLYKKAGSTTIQKPFQKKLGFGERLPHYDSILALVKAGEAHFSTFDSIWQKQILPEIEAHTAIWKHQLTEMNVLENYQRLTRLYLATDTLQIGALAYHLAGSANYNPTGIYTSLFKTPNLPWVIGHEGTHLLLTGPAGQNWMELPRAKKLAKLAISHKTSLYEMEEAMCHFMQAQLSKTCGTKPADFPIASRYEKGMLRELLAYWEMNWPQYMAGTTTIIDFLIQGGEVVLSL</sequence>
<accession>A0ABS9KLY3</accession>
<dbReference type="EMBL" id="JAKLTR010000002">
    <property type="protein sequence ID" value="MCG2613323.1"/>
    <property type="molecule type" value="Genomic_DNA"/>
</dbReference>
<proteinExistence type="predicted"/>
<evidence type="ECO:0000313" key="2">
    <source>
        <dbReference type="Proteomes" id="UP001165367"/>
    </source>
</evidence>
<evidence type="ECO:0000313" key="1">
    <source>
        <dbReference type="EMBL" id="MCG2613323.1"/>
    </source>
</evidence>
<gene>
    <name evidence="1" type="ORF">LZZ85_03490</name>
</gene>
<dbReference type="Proteomes" id="UP001165367">
    <property type="component" value="Unassembled WGS sequence"/>
</dbReference>
<organism evidence="1 2">
    <name type="scientific">Terrimonas ginsenosidimutans</name>
    <dbReference type="NCBI Taxonomy" id="2908004"/>
    <lineage>
        <taxon>Bacteria</taxon>
        <taxon>Pseudomonadati</taxon>
        <taxon>Bacteroidota</taxon>
        <taxon>Chitinophagia</taxon>
        <taxon>Chitinophagales</taxon>
        <taxon>Chitinophagaceae</taxon>
        <taxon>Terrimonas</taxon>
    </lineage>
</organism>
<evidence type="ECO:0008006" key="3">
    <source>
        <dbReference type="Google" id="ProtNLM"/>
    </source>
</evidence>
<protein>
    <recommendedName>
        <fullName evidence="3">DUF4932 domain-containing protein</fullName>
    </recommendedName>
</protein>